<dbReference type="PROSITE" id="PS00455">
    <property type="entry name" value="AMP_BINDING"/>
    <property type="match status" value="1"/>
</dbReference>
<evidence type="ECO:0000259" key="8">
    <source>
        <dbReference type="Pfam" id="PF00569"/>
    </source>
</evidence>
<reference evidence="10 11" key="1">
    <citation type="journal article" date="2013" name="Genome Biol.">
        <title>Genome of Acanthamoeba castellanii highlights extensive lateral gene transfer and early evolution of tyrosine kinase signaling.</title>
        <authorList>
            <person name="Clarke M."/>
            <person name="Lohan A.J."/>
            <person name="Liu B."/>
            <person name="Lagkouvardos I."/>
            <person name="Roy S."/>
            <person name="Zafar N."/>
            <person name="Bertelli C."/>
            <person name="Schilde C."/>
            <person name="Kianianmomeni A."/>
            <person name="Burglin T.R."/>
            <person name="Frech C."/>
            <person name="Turcotte B."/>
            <person name="Kopec K.O."/>
            <person name="Synnott J.M."/>
            <person name="Choo C."/>
            <person name="Paponov I."/>
            <person name="Finkler A."/>
            <person name="Soon Heng Tan C."/>
            <person name="Hutchins A.P."/>
            <person name="Weinmeier T."/>
            <person name="Rattei T."/>
            <person name="Chu J.S."/>
            <person name="Gimenez G."/>
            <person name="Irimia M."/>
            <person name="Rigden D.J."/>
            <person name="Fitzpatrick D.A."/>
            <person name="Lorenzo-Morales J."/>
            <person name="Bateman A."/>
            <person name="Chiu C.H."/>
            <person name="Tang P."/>
            <person name="Hegemann P."/>
            <person name="Fromm H."/>
            <person name="Raoult D."/>
            <person name="Greub G."/>
            <person name="Miranda-Saavedra D."/>
            <person name="Chen N."/>
            <person name="Nash P."/>
            <person name="Ginger M.L."/>
            <person name="Horn M."/>
            <person name="Schaap P."/>
            <person name="Caler L."/>
            <person name="Loftus B."/>
        </authorList>
    </citation>
    <scope>NUCLEOTIDE SEQUENCE [LARGE SCALE GENOMIC DNA]</scope>
    <source>
        <strain evidence="10 11">Neff</strain>
    </source>
</reference>
<feature type="domain" description="ZZ-type" evidence="8">
    <location>
        <begin position="80"/>
        <end position="102"/>
    </location>
</feature>
<keyword evidence="3" id="KW-0479">Metal-binding</keyword>
<dbReference type="VEuPathDB" id="AmoebaDB:ACA1_078950"/>
<dbReference type="GO" id="GO:0005783">
    <property type="term" value="C:endoplasmic reticulum"/>
    <property type="evidence" value="ECO:0007669"/>
    <property type="project" value="TreeGrafter"/>
</dbReference>
<feature type="region of interest" description="Disordered" evidence="6">
    <location>
        <begin position="1209"/>
        <end position="1261"/>
    </location>
</feature>
<evidence type="ECO:0000313" key="11">
    <source>
        <dbReference type="Proteomes" id="UP000011083"/>
    </source>
</evidence>
<gene>
    <name evidence="10" type="ORF">ACA1_078950</name>
</gene>
<dbReference type="InterPro" id="IPR020845">
    <property type="entry name" value="AMP-binding_CS"/>
</dbReference>
<dbReference type="SUPFAM" id="SSF51735">
    <property type="entry name" value="NAD(P)-binding Rossmann-fold domains"/>
    <property type="match status" value="1"/>
</dbReference>
<evidence type="ECO:0000256" key="4">
    <source>
        <dbReference type="ARBA" id="ARBA00022771"/>
    </source>
</evidence>
<sequence>MKKLLGRFIPFKNSAASESGDGAALPPPSTAYAGRSLVGCDVCSKIIPQAGDELTPDQLQFAVAEAAAAAADGPGHGGCVRYHCLECADFDVCASCYESRFDRTLHDHPFSRETGFAGRPLLGHRQVLARDDDGRPTQLANRFTWTTYAEVHHRALHFGAALLRLIQPREMMIICGGNRVEWFVADYAAIFKSIVTIPVHVAFDDAAIKQILQETGAKVVVCEAKYVHRFLELRKECPALAVVIQMDPSPIDTHLLGSAEGVALLRMSDLEAEGKERYDSGELQYEGDQYNIVFTEPMDLFSIIYTSGSTGQPKASLRPLVGYSFAPLAHTSPRRSVMVAIQFGGRIGLASGIGDVMFEDLAILRPTVLSSTPRLFNAIHNEYKKALAAALSRLRQRQLASLQPTDEPETTGEEEAGKGGEGGEEEEGVYARYLTPVEDEGDTEAEVERLVLRQFSKLLGGRVAVLVTGGAPTSPSVLQFLDKCFQCMVFNGYGTTETAGIMTEGNVTGSVKLIDAEELGYRITDSPYPRGEICVRSPAMALGYWKQKSDDSFDAEGWFHTGDVGEQRGKQMVIIDRKKHMFKLAQGEFIAPERLEGVFGASRYVASSSSYLVAVVVPNLDVLLEWAKTENVGLAEELADPRLLCQNPLVVDHLLYEFAVLGMNAQLQPYEVPKGLLLEPEPFTDANGRLTSTQKLKRHAVQRDYRPALTALCDRLDAEARFIEVVDRVLSQGDDDAGGRPSHGGVTSAAASLKKKSFFQIGGDSLSGTYITITVPSLHTVRLLSAVKDKFGVEVPAAMLYGESARLDDVIRFLQSHSPSPSSKTASTSSASSLAVPASSSSSTTTTIDWDAETTLPDDIVPFSPSSGPLASGKPASSPKRVLLTGATGFLGAFLLAELLEQEDDILVYCLVRASSDEEAALRVDAALRFYDLWDDSTPAGIAPLAGDLCKPRLGLPPAVYDRLTNELDAIYHCAAWVNGVHSYQALKSSNVDGTLEMLRLACAGRQRTSDAGVAFHYVSTMSVLSNPDAVAHPEDVDLATIDPHHLTGYGQSKWVAERLVRAAADRGLRARVYRPGTISGHSRTGHSNTDDFVFLFLCGVFQLGAYPLPSAEKDSSTTGMNLAPVDFVVRAIVHLSLRQQGLSGEADDGDGAGAVATYHFVNYNHARRGSFLLWGEVVDHLLSFGHEGELEGLPYDEWQRRLMRAVDNTKRTGRQGEKNEEKKKAKSKQKRTKKEKKTRRGTKKERRTENEDEDGVEEERRCPALVSLRSYFQGSALPFRAKEYSCAHTLR</sequence>
<dbReference type="Gene3D" id="3.30.60.90">
    <property type="match status" value="1"/>
</dbReference>
<feature type="compositionally biased region" description="Basic and acidic residues" evidence="6">
    <location>
        <begin position="1209"/>
        <end position="1224"/>
    </location>
</feature>
<dbReference type="RefSeq" id="XP_004337823.1">
    <property type="nucleotide sequence ID" value="XM_004337775.1"/>
</dbReference>
<organism evidence="10 11">
    <name type="scientific">Acanthamoeba castellanii (strain ATCC 30010 / Neff)</name>
    <dbReference type="NCBI Taxonomy" id="1257118"/>
    <lineage>
        <taxon>Eukaryota</taxon>
        <taxon>Amoebozoa</taxon>
        <taxon>Discosea</taxon>
        <taxon>Longamoebia</taxon>
        <taxon>Centramoebida</taxon>
        <taxon>Acanthamoebidae</taxon>
        <taxon>Acanthamoeba</taxon>
    </lineage>
</organism>
<dbReference type="Pfam" id="PF07993">
    <property type="entry name" value="NAD_binding_4"/>
    <property type="match status" value="1"/>
</dbReference>
<dbReference type="OrthoDB" id="1700726at2759"/>
<dbReference type="Gene3D" id="3.40.50.12780">
    <property type="entry name" value="N-terminal domain of ligase-like"/>
    <property type="match status" value="1"/>
</dbReference>
<evidence type="ECO:0000313" key="10">
    <source>
        <dbReference type="EMBL" id="ELR15810.1"/>
    </source>
</evidence>
<dbReference type="SUPFAM" id="SSF56801">
    <property type="entry name" value="Acetyl-CoA synthetase-like"/>
    <property type="match status" value="1"/>
</dbReference>
<dbReference type="Gene3D" id="3.40.50.720">
    <property type="entry name" value="NAD(P)-binding Rossmann-like Domain"/>
    <property type="match status" value="1"/>
</dbReference>
<dbReference type="InterPro" id="IPR036291">
    <property type="entry name" value="NAD(P)-bd_dom_sf"/>
</dbReference>
<dbReference type="GO" id="GO:0016020">
    <property type="term" value="C:membrane"/>
    <property type="evidence" value="ECO:0007669"/>
    <property type="project" value="TreeGrafter"/>
</dbReference>
<dbReference type="GeneID" id="14916472"/>
<feature type="domain" description="Thioester reductase (TE)" evidence="9">
    <location>
        <begin position="884"/>
        <end position="1133"/>
    </location>
</feature>
<feature type="domain" description="AMP-dependent synthetase/ligase" evidence="7">
    <location>
        <begin position="141"/>
        <end position="545"/>
    </location>
</feature>
<dbReference type="Proteomes" id="UP000011083">
    <property type="component" value="Unassembled WGS sequence"/>
</dbReference>
<dbReference type="OMA" id="RANIYQF"/>
<evidence type="ECO:0000256" key="2">
    <source>
        <dbReference type="ARBA" id="ARBA00022553"/>
    </source>
</evidence>
<dbReference type="NCBIfam" id="TIGR01746">
    <property type="entry name" value="Thioester-redct"/>
    <property type="match status" value="1"/>
</dbReference>
<keyword evidence="11" id="KW-1185">Reference proteome</keyword>
<evidence type="ECO:0000259" key="9">
    <source>
        <dbReference type="Pfam" id="PF07993"/>
    </source>
</evidence>
<dbReference type="CDD" id="cd05235">
    <property type="entry name" value="SDR_e1"/>
    <property type="match status" value="1"/>
</dbReference>
<protein>
    <submittedName>
        <fullName evidence="10">Fattyacid-CoA ligase</fullName>
    </submittedName>
</protein>
<keyword evidence="2" id="KW-0597">Phosphoprotein</keyword>
<dbReference type="STRING" id="1257118.L8GS42"/>
<keyword evidence="1" id="KW-0596">Phosphopantetheine</keyword>
<dbReference type="InterPro" id="IPR010080">
    <property type="entry name" value="Thioester_reductase-like_dom"/>
</dbReference>
<dbReference type="GO" id="GO:0008270">
    <property type="term" value="F:zinc ion binding"/>
    <property type="evidence" value="ECO:0007669"/>
    <property type="project" value="UniProtKB-KW"/>
</dbReference>
<dbReference type="InterPro" id="IPR013120">
    <property type="entry name" value="FAR_NAD-bd"/>
</dbReference>
<feature type="region of interest" description="Disordered" evidence="6">
    <location>
        <begin position="818"/>
        <end position="846"/>
    </location>
</feature>
<feature type="compositionally biased region" description="Basic residues" evidence="6">
    <location>
        <begin position="1225"/>
        <end position="1246"/>
    </location>
</feature>
<keyword evidence="10" id="KW-0436">Ligase</keyword>
<dbReference type="PANTHER" id="PTHR43272:SF91">
    <property type="entry name" value="CARRIER DOMAIN-CONTAINING PROTEIN"/>
    <property type="match status" value="1"/>
</dbReference>
<evidence type="ECO:0000259" key="7">
    <source>
        <dbReference type="Pfam" id="PF00501"/>
    </source>
</evidence>
<dbReference type="InterPro" id="IPR043145">
    <property type="entry name" value="Znf_ZZ_sf"/>
</dbReference>
<dbReference type="InterPro" id="IPR000433">
    <property type="entry name" value="Znf_ZZ"/>
</dbReference>
<dbReference type="Pfam" id="PF00569">
    <property type="entry name" value="ZZ"/>
    <property type="match status" value="1"/>
</dbReference>
<accession>L8GS42</accession>
<dbReference type="InterPro" id="IPR000873">
    <property type="entry name" value="AMP-dep_synth/lig_dom"/>
</dbReference>
<dbReference type="SUPFAM" id="SSF57850">
    <property type="entry name" value="RING/U-box"/>
    <property type="match status" value="1"/>
</dbReference>
<evidence type="ECO:0000256" key="6">
    <source>
        <dbReference type="SAM" id="MobiDB-lite"/>
    </source>
</evidence>
<evidence type="ECO:0000256" key="1">
    <source>
        <dbReference type="ARBA" id="ARBA00022450"/>
    </source>
</evidence>
<dbReference type="GO" id="GO:0004467">
    <property type="term" value="F:long-chain fatty acid-CoA ligase activity"/>
    <property type="evidence" value="ECO:0007669"/>
    <property type="project" value="TreeGrafter"/>
</dbReference>
<evidence type="ECO:0000256" key="5">
    <source>
        <dbReference type="ARBA" id="ARBA00022833"/>
    </source>
</evidence>
<proteinExistence type="predicted"/>
<dbReference type="KEGG" id="acan:ACA1_078950"/>
<feature type="region of interest" description="Disordered" evidence="6">
    <location>
        <begin position="398"/>
        <end position="428"/>
    </location>
</feature>
<dbReference type="PANTHER" id="PTHR43272">
    <property type="entry name" value="LONG-CHAIN-FATTY-ACID--COA LIGASE"/>
    <property type="match status" value="1"/>
</dbReference>
<keyword evidence="5" id="KW-0862">Zinc</keyword>
<dbReference type="EMBL" id="KB008022">
    <property type="protein sequence ID" value="ELR15810.1"/>
    <property type="molecule type" value="Genomic_DNA"/>
</dbReference>
<dbReference type="Pfam" id="PF00501">
    <property type="entry name" value="AMP-binding"/>
    <property type="match status" value="1"/>
</dbReference>
<keyword evidence="4" id="KW-0863">Zinc-finger</keyword>
<evidence type="ECO:0000256" key="3">
    <source>
        <dbReference type="ARBA" id="ARBA00022723"/>
    </source>
</evidence>
<dbReference type="InterPro" id="IPR042099">
    <property type="entry name" value="ANL_N_sf"/>
</dbReference>
<dbReference type="CDD" id="cd02249">
    <property type="entry name" value="ZZ"/>
    <property type="match status" value="1"/>
</dbReference>
<name>L8GS42_ACACF</name>